<protein>
    <recommendedName>
        <fullName evidence="1">DUF397 domain-containing protein</fullName>
    </recommendedName>
</protein>
<dbReference type="RefSeq" id="WP_054295013.1">
    <property type="nucleotide sequence ID" value="NZ_CP012752.1"/>
</dbReference>
<dbReference type="Proteomes" id="UP000063699">
    <property type="component" value="Chromosome"/>
</dbReference>
<accession>A0A0N9IDI8</accession>
<dbReference type="EMBL" id="CP012752">
    <property type="protein sequence ID" value="ALG13124.1"/>
    <property type="molecule type" value="Genomic_DNA"/>
</dbReference>
<dbReference type="KEGG" id="kphy:AOZ06_45295"/>
<dbReference type="InterPro" id="IPR007278">
    <property type="entry name" value="DUF397"/>
</dbReference>
<proteinExistence type="predicted"/>
<dbReference type="Pfam" id="PF04149">
    <property type="entry name" value="DUF397"/>
    <property type="match status" value="2"/>
</dbReference>
<evidence type="ECO:0000313" key="3">
    <source>
        <dbReference type="Proteomes" id="UP000063699"/>
    </source>
</evidence>
<dbReference type="OrthoDB" id="4556373at2"/>
<feature type="domain" description="DUF397" evidence="1">
    <location>
        <begin position="19"/>
        <end position="69"/>
    </location>
</feature>
<reference evidence="2 3" key="1">
    <citation type="submission" date="2015-07" db="EMBL/GenBank/DDBJ databases">
        <title>Genome sequencing of Kibdelosporangium phytohabitans.</title>
        <authorList>
            <person name="Qin S."/>
            <person name="Xing K."/>
        </authorList>
    </citation>
    <scope>NUCLEOTIDE SEQUENCE [LARGE SCALE GENOMIC DNA]</scope>
    <source>
        <strain evidence="2 3">KLBMP1111</strain>
    </source>
</reference>
<keyword evidence="3" id="KW-1185">Reference proteome</keyword>
<evidence type="ECO:0000313" key="2">
    <source>
        <dbReference type="EMBL" id="ALG13124.1"/>
    </source>
</evidence>
<feature type="domain" description="DUF397" evidence="1">
    <location>
        <begin position="2"/>
        <end position="18"/>
    </location>
</feature>
<gene>
    <name evidence="2" type="ORF">AOZ06_45295</name>
</gene>
<dbReference type="STRING" id="860235.AOZ06_45295"/>
<evidence type="ECO:0000259" key="1">
    <source>
        <dbReference type="Pfam" id="PF04149"/>
    </source>
</evidence>
<organism evidence="2 3">
    <name type="scientific">Kibdelosporangium phytohabitans</name>
    <dbReference type="NCBI Taxonomy" id="860235"/>
    <lineage>
        <taxon>Bacteria</taxon>
        <taxon>Bacillati</taxon>
        <taxon>Actinomycetota</taxon>
        <taxon>Actinomycetes</taxon>
        <taxon>Pseudonocardiales</taxon>
        <taxon>Pseudonocardiaceae</taxon>
        <taxon>Kibdelosporangium</taxon>
    </lineage>
</organism>
<sequence length="71" mass="7794">MRWRKSSFSTNNGDCVEVAWTKSSFSANNGSCVEVSVSAHRVAARDSKNATSPILTFDHPAWASFLTTITR</sequence>
<name>A0A0N9IDI8_9PSEU</name>
<dbReference type="AlphaFoldDB" id="A0A0N9IDI8"/>